<evidence type="ECO:0000256" key="2">
    <source>
        <dbReference type="ARBA" id="ARBA00006991"/>
    </source>
</evidence>
<evidence type="ECO:0000313" key="11">
    <source>
        <dbReference type="EMBL" id="ENN76388.1"/>
    </source>
</evidence>
<dbReference type="Gene3D" id="3.30.160.60">
    <property type="entry name" value="Classic Zinc Finger"/>
    <property type="match status" value="5"/>
</dbReference>
<comment type="subcellular location">
    <subcellularLocation>
        <location evidence="1">Nucleus</location>
    </subcellularLocation>
</comment>
<accession>N6TF43</accession>
<dbReference type="PANTHER" id="PTHR24379:SF127">
    <property type="entry name" value="BLOODY FINGERS-RELATED"/>
    <property type="match status" value="1"/>
</dbReference>
<name>N6TF43_DENPD</name>
<evidence type="ECO:0000256" key="7">
    <source>
        <dbReference type="ARBA" id="ARBA00023125"/>
    </source>
</evidence>
<comment type="similarity">
    <text evidence="2">Belongs to the krueppel C2H2-type zinc-finger protein family.</text>
</comment>
<keyword evidence="8" id="KW-0804">Transcription</keyword>
<dbReference type="Pfam" id="PF00096">
    <property type="entry name" value="zf-C2H2"/>
    <property type="match status" value="4"/>
</dbReference>
<sequence length="518" mass="60328">MENTTIYKCRLCLSSTSNKIDVFKQDFPKMIELLTGIKVDANDGLPKESCLNCAKDVKFCMSVRKQILQSHKVMIKQLLEQDVFDSGLLKHETSTPSSGTSHRMAVKKNQQRKRSQTPDSTTDEEDLANCNYSDNESISLKEDDVPDCGSLGEDVVENITLIHEYPKSEVDQPVKCEETETTKLEVKTEHTADIKEPLSLPPLSPERLLRKRNMIAASNRFLKQENSMGDRRYSNVIFVRKSMRDRLKKQADAPKIKKQRQPDDSNVIWKNGKKYAACEICKREVKKHYLKHHMTTHFPEHFSCNVCGVTTRNLRGLRYHKLYWHSSKLDYICDKCGKKYRSKHALDLHNKKEHGGIRDLECNICGKKFFQKMHLKRHVDGIHKKLRPHKCEYCGKDFTKRTHLVTHWRTHTNETPYGCDMCGERFKLKLSLKNHLRRVHNYEEKERVFCDVCNRGFATEQGLRAHINSRVHEGEKCQYCSESFTPEYLKTHLREVHFQESARVAHRSNACHGFNDTN</sequence>
<dbReference type="SUPFAM" id="SSF57667">
    <property type="entry name" value="beta-beta-alpha zinc fingers"/>
    <property type="match status" value="4"/>
</dbReference>
<dbReference type="InterPro" id="IPR012934">
    <property type="entry name" value="Znf_AD"/>
</dbReference>
<evidence type="ECO:0000256" key="10">
    <source>
        <dbReference type="SAM" id="MobiDB-lite"/>
    </source>
</evidence>
<dbReference type="GO" id="GO:0000977">
    <property type="term" value="F:RNA polymerase II transcription regulatory region sequence-specific DNA binding"/>
    <property type="evidence" value="ECO:0007669"/>
    <property type="project" value="TreeGrafter"/>
</dbReference>
<evidence type="ECO:0000256" key="1">
    <source>
        <dbReference type="ARBA" id="ARBA00004123"/>
    </source>
</evidence>
<feature type="non-terminal residue" evidence="11">
    <location>
        <position position="1"/>
    </location>
</feature>
<dbReference type="PROSITE" id="PS50157">
    <property type="entry name" value="ZINC_FINGER_C2H2_2"/>
    <property type="match status" value="5"/>
</dbReference>
<keyword evidence="7" id="KW-0238">DNA-binding</keyword>
<dbReference type="EMBL" id="KB740981">
    <property type="protein sequence ID" value="ENN76388.1"/>
    <property type="molecule type" value="Genomic_DNA"/>
</dbReference>
<dbReference type="PANTHER" id="PTHR24379">
    <property type="entry name" value="KRAB AND ZINC FINGER DOMAIN-CONTAINING"/>
    <property type="match status" value="1"/>
</dbReference>
<protein>
    <submittedName>
        <fullName evidence="11">Uncharacterized protein</fullName>
    </submittedName>
</protein>
<keyword evidence="4" id="KW-0677">Repeat</keyword>
<evidence type="ECO:0000256" key="3">
    <source>
        <dbReference type="ARBA" id="ARBA00022723"/>
    </source>
</evidence>
<dbReference type="PROSITE" id="PS51915">
    <property type="entry name" value="ZAD"/>
    <property type="match status" value="1"/>
</dbReference>
<dbReference type="AlphaFoldDB" id="N6TF43"/>
<dbReference type="GO" id="GO:0005634">
    <property type="term" value="C:nucleus"/>
    <property type="evidence" value="ECO:0007669"/>
    <property type="project" value="UniProtKB-SubCell"/>
</dbReference>
<dbReference type="FunFam" id="3.30.160.60:FF:000188">
    <property type="entry name" value="Zinc finger protein 787"/>
    <property type="match status" value="1"/>
</dbReference>
<dbReference type="GO" id="GO:0008270">
    <property type="term" value="F:zinc ion binding"/>
    <property type="evidence" value="ECO:0007669"/>
    <property type="project" value="UniProtKB-UniRule"/>
</dbReference>
<dbReference type="HOGENOM" id="CLU_581745_0_0_1"/>
<proteinExistence type="inferred from homology"/>
<dbReference type="InterPro" id="IPR036236">
    <property type="entry name" value="Znf_C2H2_sf"/>
</dbReference>
<evidence type="ECO:0000256" key="6">
    <source>
        <dbReference type="ARBA" id="ARBA00022833"/>
    </source>
</evidence>
<feature type="compositionally biased region" description="Basic residues" evidence="10">
    <location>
        <begin position="104"/>
        <end position="115"/>
    </location>
</feature>
<organism evidence="11">
    <name type="scientific">Dendroctonus ponderosae</name>
    <name type="common">Mountain pine beetle</name>
    <dbReference type="NCBI Taxonomy" id="77166"/>
    <lineage>
        <taxon>Eukaryota</taxon>
        <taxon>Metazoa</taxon>
        <taxon>Ecdysozoa</taxon>
        <taxon>Arthropoda</taxon>
        <taxon>Hexapoda</taxon>
        <taxon>Insecta</taxon>
        <taxon>Pterygota</taxon>
        <taxon>Neoptera</taxon>
        <taxon>Endopterygota</taxon>
        <taxon>Coleoptera</taxon>
        <taxon>Polyphaga</taxon>
        <taxon>Cucujiformia</taxon>
        <taxon>Curculionidae</taxon>
        <taxon>Scolytinae</taxon>
        <taxon>Dendroctonus</taxon>
    </lineage>
</organism>
<keyword evidence="6" id="KW-0862">Zinc</keyword>
<dbReference type="InterPro" id="IPR022755">
    <property type="entry name" value="Znf_C2H2_jaz"/>
</dbReference>
<keyword evidence="5" id="KW-0863">Zinc-finger</keyword>
<reference evidence="11" key="1">
    <citation type="journal article" date="2013" name="Genome Biol.">
        <title>Draft genome of the mountain pine beetle, Dendroctonus ponderosae Hopkins, a major forest pest.</title>
        <authorList>
            <person name="Keeling C.I."/>
            <person name="Yuen M.M."/>
            <person name="Liao N.Y."/>
            <person name="Docking T.R."/>
            <person name="Chan S.K."/>
            <person name="Taylor G.A."/>
            <person name="Palmquist D.L."/>
            <person name="Jackman S.D."/>
            <person name="Nguyen A."/>
            <person name="Li M."/>
            <person name="Henderson H."/>
            <person name="Janes J.K."/>
            <person name="Zhao Y."/>
            <person name="Pandoh P."/>
            <person name="Moore R."/>
            <person name="Sperling F.A."/>
            <person name="Huber D.P."/>
            <person name="Birol I."/>
            <person name="Jones S.J."/>
            <person name="Bohlmann J."/>
        </authorList>
    </citation>
    <scope>NUCLEOTIDE SEQUENCE</scope>
</reference>
<keyword evidence="9" id="KW-0539">Nucleus</keyword>
<dbReference type="Pfam" id="PF07776">
    <property type="entry name" value="zf-AD"/>
    <property type="match status" value="1"/>
</dbReference>
<dbReference type="OrthoDB" id="654211at2759"/>
<evidence type="ECO:0000256" key="5">
    <source>
        <dbReference type="ARBA" id="ARBA00022771"/>
    </source>
</evidence>
<keyword evidence="3" id="KW-0479">Metal-binding</keyword>
<dbReference type="Pfam" id="PF13913">
    <property type="entry name" value="zf-C2HC_2"/>
    <property type="match status" value="2"/>
</dbReference>
<dbReference type="OMA" id="HFQESAR"/>
<evidence type="ECO:0000256" key="8">
    <source>
        <dbReference type="ARBA" id="ARBA00023163"/>
    </source>
</evidence>
<dbReference type="PROSITE" id="PS00028">
    <property type="entry name" value="ZINC_FINGER_C2H2_1"/>
    <property type="match status" value="5"/>
</dbReference>
<dbReference type="Pfam" id="PF12171">
    <property type="entry name" value="zf-C2H2_jaz"/>
    <property type="match status" value="1"/>
</dbReference>
<dbReference type="GO" id="GO:0000981">
    <property type="term" value="F:DNA-binding transcription factor activity, RNA polymerase II-specific"/>
    <property type="evidence" value="ECO:0007669"/>
    <property type="project" value="TreeGrafter"/>
</dbReference>
<evidence type="ECO:0000256" key="4">
    <source>
        <dbReference type="ARBA" id="ARBA00022737"/>
    </source>
</evidence>
<evidence type="ECO:0000256" key="9">
    <source>
        <dbReference type="ARBA" id="ARBA00023242"/>
    </source>
</evidence>
<dbReference type="SMART" id="SM00355">
    <property type="entry name" value="ZnF_C2H2"/>
    <property type="match status" value="8"/>
</dbReference>
<dbReference type="InterPro" id="IPR013087">
    <property type="entry name" value="Znf_C2H2_type"/>
</dbReference>
<dbReference type="SUPFAM" id="SSF57716">
    <property type="entry name" value="Glucocorticoid receptor-like (DNA-binding domain)"/>
    <property type="match status" value="1"/>
</dbReference>
<gene>
    <name evidence="11" type="ORF">YQE_07110</name>
</gene>
<feature type="region of interest" description="Disordered" evidence="10">
    <location>
        <begin position="90"/>
        <end position="135"/>
    </location>
</feature>
<dbReference type="FunFam" id="3.30.160.60:FF:000100">
    <property type="entry name" value="Zinc finger 45-like"/>
    <property type="match status" value="1"/>
</dbReference>